<dbReference type="Gene3D" id="3.20.20.140">
    <property type="entry name" value="Metal-dependent hydrolases"/>
    <property type="match status" value="1"/>
</dbReference>
<keyword evidence="10" id="KW-1185">Reference proteome</keyword>
<dbReference type="RefSeq" id="WP_067972521.1">
    <property type="nucleotide sequence ID" value="NZ_CAJHKM010000004.1"/>
</dbReference>
<dbReference type="SUPFAM" id="SSF51556">
    <property type="entry name" value="Metallo-dependent hydrolases"/>
    <property type="match status" value="1"/>
</dbReference>
<dbReference type="PANTHER" id="PTHR30068:SF4">
    <property type="entry name" value="URONATE ISOMERASE"/>
    <property type="match status" value="1"/>
</dbReference>
<dbReference type="EC" id="5.3.1.12" evidence="4 7"/>
<dbReference type="UniPathway" id="UPA00246"/>
<dbReference type="EMBL" id="CP014160">
    <property type="protein sequence ID" value="AMB93649.1"/>
    <property type="molecule type" value="Genomic_DNA"/>
</dbReference>
<dbReference type="GO" id="GO:0042840">
    <property type="term" value="P:D-glucuronate catabolic process"/>
    <property type="evidence" value="ECO:0007669"/>
    <property type="project" value="TreeGrafter"/>
</dbReference>
<dbReference type="GO" id="GO:0019698">
    <property type="term" value="P:D-galacturonate catabolic process"/>
    <property type="evidence" value="ECO:0007669"/>
    <property type="project" value="TreeGrafter"/>
</dbReference>
<reference evidence="8 10" key="1">
    <citation type="journal article" date="2016" name="Genome Announc.">
        <title>Complete Genome Sequences of Aerococcus christensenii CCUG 28831T, Aerococcus sanguinicola CCUG 43001T, Aerococcus urinae CCUG 36881T, Aerococcus urinaeequi CCUG 28094T, Aerococcus urinaehominis CCUG 42038 BT, and Aerococcus viridans CCUG 4311T.</title>
        <authorList>
            <person name="Carkaci D."/>
            <person name="Dargis R."/>
            <person name="Nielsen X.C."/>
            <person name="Skovgaard O."/>
            <person name="Fuursted K."/>
            <person name="Christensen J.J."/>
        </authorList>
    </citation>
    <scope>NUCLEOTIDE SEQUENCE [LARGE SCALE GENOMIC DNA]</scope>
    <source>
        <strain evidence="8 10">CCUG43001</strain>
    </source>
</reference>
<evidence type="ECO:0000256" key="3">
    <source>
        <dbReference type="ARBA" id="ARBA00008397"/>
    </source>
</evidence>
<keyword evidence="6 7" id="KW-0413">Isomerase</keyword>
<comment type="catalytic activity">
    <reaction evidence="1 7">
        <text>D-glucuronate = D-fructuronate</text>
        <dbReference type="Rhea" id="RHEA:13049"/>
        <dbReference type="ChEBI" id="CHEBI:58720"/>
        <dbReference type="ChEBI" id="CHEBI:59863"/>
        <dbReference type="EC" id="5.3.1.12"/>
    </reaction>
</comment>
<evidence type="ECO:0000256" key="5">
    <source>
        <dbReference type="ARBA" id="ARBA00020555"/>
    </source>
</evidence>
<dbReference type="Gene3D" id="1.10.2020.10">
    <property type="entry name" value="uronate isomerase, domain 2, chain A"/>
    <property type="match status" value="1"/>
</dbReference>
<proteinExistence type="inferred from homology"/>
<protein>
    <recommendedName>
        <fullName evidence="5 7">Uronate isomerase</fullName>
        <ecNumber evidence="4 7">5.3.1.12</ecNumber>
    </recommendedName>
    <alternativeName>
        <fullName evidence="7">Glucuronate isomerase</fullName>
    </alternativeName>
    <alternativeName>
        <fullName evidence="7">Uronic isomerase</fullName>
    </alternativeName>
</protein>
<dbReference type="InterPro" id="IPR032466">
    <property type="entry name" value="Metal_Hydrolase"/>
</dbReference>
<evidence type="ECO:0000256" key="1">
    <source>
        <dbReference type="ARBA" id="ARBA00001165"/>
    </source>
</evidence>
<comment type="catalytic activity">
    <reaction evidence="7">
        <text>aldehydo-D-galacturonate = keto-D-tagaturonate</text>
        <dbReference type="Rhea" id="RHEA:27702"/>
        <dbReference type="ChEBI" id="CHEBI:12952"/>
        <dbReference type="ChEBI" id="CHEBI:17886"/>
    </reaction>
</comment>
<dbReference type="InterPro" id="IPR003766">
    <property type="entry name" value="Uronate_isomerase"/>
</dbReference>
<evidence type="ECO:0000313" key="11">
    <source>
        <dbReference type="Proteomes" id="UP000234239"/>
    </source>
</evidence>
<evidence type="ECO:0000256" key="4">
    <source>
        <dbReference type="ARBA" id="ARBA00012546"/>
    </source>
</evidence>
<comment type="pathway">
    <text evidence="2 7">Carbohydrate metabolism; pentose and glucuronate interconversion.</text>
</comment>
<dbReference type="PANTHER" id="PTHR30068">
    <property type="entry name" value="URONATE ISOMERASE"/>
    <property type="match status" value="1"/>
</dbReference>
<comment type="similarity">
    <text evidence="3 7">Belongs to the metallo-dependent hydrolases superfamily. Uronate isomerase family.</text>
</comment>
<evidence type="ECO:0000256" key="6">
    <source>
        <dbReference type="ARBA" id="ARBA00023235"/>
    </source>
</evidence>
<reference evidence="9 11" key="3">
    <citation type="submission" date="2017-12" db="EMBL/GenBank/DDBJ databases">
        <title>Phylogenetic diversity of female urinary microbiome.</title>
        <authorList>
            <person name="Thomas-White K."/>
            <person name="Wolfe A.J."/>
        </authorList>
    </citation>
    <scope>NUCLEOTIDE SEQUENCE [LARGE SCALE GENOMIC DNA]</scope>
    <source>
        <strain evidence="9 11">UMB0139</strain>
    </source>
</reference>
<dbReference type="AlphaFoldDB" id="A0A0X8FAK0"/>
<name>A0A0X8FAK0_9LACT</name>
<dbReference type="GO" id="GO:0008880">
    <property type="term" value="F:glucuronate isomerase activity"/>
    <property type="evidence" value="ECO:0007669"/>
    <property type="project" value="UniProtKB-UniRule"/>
</dbReference>
<dbReference type="Proteomes" id="UP000234239">
    <property type="component" value="Unassembled WGS sequence"/>
</dbReference>
<dbReference type="Pfam" id="PF02614">
    <property type="entry name" value="UxaC"/>
    <property type="match status" value="1"/>
</dbReference>
<dbReference type="Proteomes" id="UP000069912">
    <property type="component" value="Chromosome"/>
</dbReference>
<organism evidence="8 10">
    <name type="scientific">Aerococcus sanguinicola</name>
    <dbReference type="NCBI Taxonomy" id="119206"/>
    <lineage>
        <taxon>Bacteria</taxon>
        <taxon>Bacillati</taxon>
        <taxon>Bacillota</taxon>
        <taxon>Bacilli</taxon>
        <taxon>Lactobacillales</taxon>
        <taxon>Aerococcaceae</taxon>
        <taxon>Aerococcus</taxon>
    </lineage>
</organism>
<accession>A0A0X8FAK0</accession>
<reference evidence="10" key="2">
    <citation type="submission" date="2016-01" db="EMBL/GenBank/DDBJ databases">
        <title>Six Aerococcus type strain genome sequencing and assembly using PacBio and Illumina Hiseq.</title>
        <authorList>
            <person name="Carkaci D."/>
            <person name="Dargis R."/>
            <person name="Nielsen X.C."/>
            <person name="Skovgaard O."/>
            <person name="Fuursted K."/>
            <person name="Christensen J.J."/>
        </authorList>
    </citation>
    <scope>NUCLEOTIDE SEQUENCE [LARGE SCALE GENOMIC DNA]</scope>
    <source>
        <strain evidence="10">CCUG43001</strain>
    </source>
</reference>
<dbReference type="EMBL" id="PKGY01000003">
    <property type="protein sequence ID" value="PKZ21622.1"/>
    <property type="molecule type" value="Genomic_DNA"/>
</dbReference>
<dbReference type="OrthoDB" id="9766564at2"/>
<evidence type="ECO:0000313" key="9">
    <source>
        <dbReference type="EMBL" id="PKZ21622.1"/>
    </source>
</evidence>
<sequence length="477" mass="54824">MPFINDDFMLQSETAKHLYHDFAEDMPIYDFHCHLSPQEIAEDHEFENATELFLGGDHYKWRGLRAMGYPEDLITGDAPAEDKFKAWAETVPNTIGNPLFHWNALELKRYFGIDEILSEDNWKEIYDKVNTKLRDEKLTARQLIKNSNVTFICTTDNPFDSLEYHKQIAEDDSFDVDVVPGFRPDGAFKAGEQAFVDFLAKMEEANGIHIDSFAKLMESLEDRIKFFGEHGSHVSDHGLKVLAYADSTEEEVEEIFQKAAKGQALTELEYAKFQSALLVELMKIYKREDFVFQIHFGAIRDNSTRMFEKTGFDSGLDSINDQGNVAEALNRLLDAADKTDELPKTIIYPLNPTYFDLVATTLANFQGNEDGQKSRCQLGSGWWFNDTKYGMLKQFKSYAEAGLLMNFVGMLTDSRSFTSYTRHEYFRRLFCDYIGDLVERGEIPNNDALLEKLITNVCYNNAVNFFYDEEKTVEIGK</sequence>
<dbReference type="NCBIfam" id="NF002794">
    <property type="entry name" value="PRK02925.1"/>
    <property type="match status" value="1"/>
</dbReference>
<dbReference type="GeneID" id="92902880"/>
<evidence type="ECO:0000313" key="10">
    <source>
        <dbReference type="Proteomes" id="UP000069912"/>
    </source>
</evidence>
<dbReference type="KEGG" id="asan:AWM72_02210"/>
<gene>
    <name evidence="7" type="primary">uxaC</name>
    <name evidence="8" type="ORF">AWM72_02210</name>
    <name evidence="9" type="ORF">CYJ28_06885</name>
</gene>
<evidence type="ECO:0000256" key="7">
    <source>
        <dbReference type="HAMAP-Rule" id="MF_00675"/>
    </source>
</evidence>
<evidence type="ECO:0000313" key="8">
    <source>
        <dbReference type="EMBL" id="AMB93649.1"/>
    </source>
</evidence>
<dbReference type="HAMAP" id="MF_00675">
    <property type="entry name" value="UxaC"/>
    <property type="match status" value="1"/>
</dbReference>
<evidence type="ECO:0000256" key="2">
    <source>
        <dbReference type="ARBA" id="ARBA00004892"/>
    </source>
</evidence>